<dbReference type="STRING" id="1577474.GA0111570_11017"/>
<evidence type="ECO:0000313" key="4">
    <source>
        <dbReference type="Proteomes" id="UP000199086"/>
    </source>
</evidence>
<dbReference type="InterPro" id="IPR036291">
    <property type="entry name" value="NAD(P)-bd_dom_sf"/>
</dbReference>
<dbReference type="InterPro" id="IPR020843">
    <property type="entry name" value="ER"/>
</dbReference>
<dbReference type="InterPro" id="IPR013154">
    <property type="entry name" value="ADH-like_N"/>
</dbReference>
<feature type="domain" description="Enoyl reductase (ER)" evidence="2">
    <location>
        <begin position="13"/>
        <end position="327"/>
    </location>
</feature>
<dbReference type="Proteomes" id="UP000199086">
    <property type="component" value="Unassembled WGS sequence"/>
</dbReference>
<dbReference type="RefSeq" id="WP_217634175.1">
    <property type="nucleotide sequence ID" value="NZ_FMYF01000010.1"/>
</dbReference>
<reference evidence="3 4" key="1">
    <citation type="submission" date="2016-06" db="EMBL/GenBank/DDBJ databases">
        <authorList>
            <person name="Olsen C.W."/>
            <person name="Carey S."/>
            <person name="Hinshaw L."/>
            <person name="Karasin A.I."/>
        </authorList>
    </citation>
    <scope>NUCLEOTIDE SEQUENCE [LARGE SCALE GENOMIC DNA]</scope>
    <source>
        <strain evidence="3 4">LZ-22</strain>
    </source>
</reference>
<dbReference type="Pfam" id="PF00107">
    <property type="entry name" value="ADH_zinc_N"/>
    <property type="match status" value="1"/>
</dbReference>
<evidence type="ECO:0000256" key="1">
    <source>
        <dbReference type="ARBA" id="ARBA00022857"/>
    </source>
</evidence>
<gene>
    <name evidence="3" type="ORF">GA0111570_11017</name>
</gene>
<dbReference type="CDD" id="cd08253">
    <property type="entry name" value="zeta_crystallin"/>
    <property type="match status" value="1"/>
</dbReference>
<dbReference type="InterPro" id="IPR013149">
    <property type="entry name" value="ADH-like_C"/>
</dbReference>
<proteinExistence type="predicted"/>
<name>A0A1G6HGQ0_9ACTN</name>
<dbReference type="Gene3D" id="3.90.180.10">
    <property type="entry name" value="Medium-chain alcohol dehydrogenases, catalytic domain"/>
    <property type="match status" value="1"/>
</dbReference>
<dbReference type="SMART" id="SM00829">
    <property type="entry name" value="PKS_ER"/>
    <property type="match status" value="1"/>
</dbReference>
<dbReference type="PANTHER" id="PTHR44154">
    <property type="entry name" value="QUINONE OXIDOREDUCTASE"/>
    <property type="match status" value="1"/>
</dbReference>
<protein>
    <submittedName>
        <fullName evidence="3">NADPH:quinone reductase</fullName>
    </submittedName>
</protein>
<sequence>MDVPTRMQAAFVRTLGGPELIEVGPLDVPRPGPTDVLVRLEASEVNHVDLLVRSGAYRTPTPFPFVIGRDLVGTVVATGPGVTAFGIGDRVWSNSMGHGGRQGTFAEYSVVAQDRLYPLPPGVDPMVAAAVLHTAATASIGLFRRARLEPGQTLFVGHASGGVGTALVQLAAAAGARVVATASPRDAAWCRDNGADVVLDHGAPDLVTRVGHAAPEGIDIWWDTSGLPDVETVLPLVRVGGSVVVTAAMAARPALPVGALYTRDLTLHGFAMSNATVEDLAAAAQVINHFLATATLRGRVAAALPLAQAARAHRMLQDGGVHGRLLLTP</sequence>
<keyword evidence="1" id="KW-0521">NADP</keyword>
<dbReference type="Gene3D" id="3.40.50.720">
    <property type="entry name" value="NAD(P)-binding Rossmann-like Domain"/>
    <property type="match status" value="1"/>
</dbReference>
<dbReference type="InterPro" id="IPR011032">
    <property type="entry name" value="GroES-like_sf"/>
</dbReference>
<keyword evidence="4" id="KW-1185">Reference proteome</keyword>
<dbReference type="EMBL" id="FMYF01000010">
    <property type="protein sequence ID" value="SDB93507.1"/>
    <property type="molecule type" value="Genomic_DNA"/>
</dbReference>
<dbReference type="SUPFAM" id="SSF50129">
    <property type="entry name" value="GroES-like"/>
    <property type="match status" value="1"/>
</dbReference>
<dbReference type="Pfam" id="PF08240">
    <property type="entry name" value="ADH_N"/>
    <property type="match status" value="1"/>
</dbReference>
<dbReference type="AlphaFoldDB" id="A0A1G6HGQ0"/>
<dbReference type="PANTHER" id="PTHR44154:SF1">
    <property type="entry name" value="QUINONE OXIDOREDUCTASE"/>
    <property type="match status" value="1"/>
</dbReference>
<dbReference type="SUPFAM" id="SSF51735">
    <property type="entry name" value="NAD(P)-binding Rossmann-fold domains"/>
    <property type="match status" value="1"/>
</dbReference>
<evidence type="ECO:0000313" key="3">
    <source>
        <dbReference type="EMBL" id="SDB93507.1"/>
    </source>
</evidence>
<dbReference type="InterPro" id="IPR051603">
    <property type="entry name" value="Zinc-ADH_QOR/CCCR"/>
</dbReference>
<accession>A0A1G6HGQ0</accession>
<organism evidence="3 4">
    <name type="scientific">Raineyella antarctica</name>
    <dbReference type="NCBI Taxonomy" id="1577474"/>
    <lineage>
        <taxon>Bacteria</taxon>
        <taxon>Bacillati</taxon>
        <taxon>Actinomycetota</taxon>
        <taxon>Actinomycetes</taxon>
        <taxon>Propionibacteriales</taxon>
        <taxon>Propionibacteriaceae</taxon>
        <taxon>Raineyella</taxon>
    </lineage>
</organism>
<dbReference type="GO" id="GO:0016491">
    <property type="term" value="F:oxidoreductase activity"/>
    <property type="evidence" value="ECO:0007669"/>
    <property type="project" value="InterPro"/>
</dbReference>
<evidence type="ECO:0000259" key="2">
    <source>
        <dbReference type="SMART" id="SM00829"/>
    </source>
</evidence>